<comment type="caution">
    <text evidence="3">The sequence shown here is derived from an EMBL/GenBank/DDBJ whole genome shotgun (WGS) entry which is preliminary data.</text>
</comment>
<dbReference type="Pfam" id="PF09851">
    <property type="entry name" value="SHOCT"/>
    <property type="match status" value="1"/>
</dbReference>
<keyword evidence="1" id="KW-0472">Membrane</keyword>
<accession>A0A1J5PKC6</accession>
<proteinExistence type="predicted"/>
<keyword evidence="1" id="KW-0812">Transmembrane</keyword>
<evidence type="ECO:0000259" key="2">
    <source>
        <dbReference type="Pfam" id="PF09851"/>
    </source>
</evidence>
<feature type="domain" description="SHOCT" evidence="2">
    <location>
        <begin position="54"/>
        <end position="79"/>
    </location>
</feature>
<evidence type="ECO:0000256" key="1">
    <source>
        <dbReference type="SAM" id="Phobius"/>
    </source>
</evidence>
<feature type="transmembrane region" description="Helical" evidence="1">
    <location>
        <begin position="14"/>
        <end position="40"/>
    </location>
</feature>
<organism evidence="3">
    <name type="scientific">mine drainage metagenome</name>
    <dbReference type="NCBI Taxonomy" id="410659"/>
    <lineage>
        <taxon>unclassified sequences</taxon>
        <taxon>metagenomes</taxon>
        <taxon>ecological metagenomes</taxon>
    </lineage>
</organism>
<gene>
    <name evidence="3" type="ORF">GALL_467590</name>
</gene>
<dbReference type="InterPro" id="IPR018649">
    <property type="entry name" value="SHOCT"/>
</dbReference>
<name>A0A1J5PKC6_9ZZZZ</name>
<dbReference type="EMBL" id="MLJW01003643">
    <property type="protein sequence ID" value="OIQ71618.1"/>
    <property type="molecule type" value="Genomic_DNA"/>
</dbReference>
<evidence type="ECO:0000313" key="3">
    <source>
        <dbReference type="EMBL" id="OIQ71618.1"/>
    </source>
</evidence>
<dbReference type="AlphaFoldDB" id="A0A1J5PKC6"/>
<sequence length="87" mass="9818">MCGWNGWQWPCGGVFMMGIGMLLVWLIPLGLILALVMYLMNSQGKTTRQSETGIEILEKAYARGEISRDEFLLKKNDLLGIKTLPKE</sequence>
<reference evidence="3" key="1">
    <citation type="submission" date="2016-10" db="EMBL/GenBank/DDBJ databases">
        <title>Sequence of Gallionella enrichment culture.</title>
        <authorList>
            <person name="Poehlein A."/>
            <person name="Muehling M."/>
            <person name="Daniel R."/>
        </authorList>
    </citation>
    <scope>NUCLEOTIDE SEQUENCE</scope>
</reference>
<protein>
    <recommendedName>
        <fullName evidence="2">SHOCT domain-containing protein</fullName>
    </recommendedName>
</protein>
<keyword evidence="1" id="KW-1133">Transmembrane helix</keyword>